<evidence type="ECO:0000259" key="2">
    <source>
        <dbReference type="PROSITE" id="PS51406"/>
    </source>
</evidence>
<proteinExistence type="predicted"/>
<organism evidence="3 4">
    <name type="scientific">Naja naja</name>
    <name type="common">Indian cobra</name>
    <dbReference type="NCBI Taxonomy" id="35670"/>
    <lineage>
        <taxon>Eukaryota</taxon>
        <taxon>Metazoa</taxon>
        <taxon>Chordata</taxon>
        <taxon>Craniata</taxon>
        <taxon>Vertebrata</taxon>
        <taxon>Euteleostomi</taxon>
        <taxon>Lepidosauria</taxon>
        <taxon>Squamata</taxon>
        <taxon>Bifurcata</taxon>
        <taxon>Unidentata</taxon>
        <taxon>Episquamata</taxon>
        <taxon>Toxicofera</taxon>
        <taxon>Serpentes</taxon>
        <taxon>Colubroidea</taxon>
        <taxon>Elapidae</taxon>
        <taxon>Elapinae</taxon>
        <taxon>Naja</taxon>
    </lineage>
</organism>
<dbReference type="Proteomes" id="UP000694559">
    <property type="component" value="Unplaced"/>
</dbReference>
<sequence length="460" mass="52279">MVVFCDMEVDGGGWLVFQRRQDGSVNFYRKWESYKKGFGRQGWDEEPHRWFRPRRLMDPERFQAELGFFPTSLTHSPAEVLAAAWQQSAMGALDRVVPMRPLTRRRSRLAPWYTEELREMKHCRRGLESRWRATCSGSDRAQLRTYIRTYLVAVRAVRRVHFSALIASTDNRPATLFRVARSLLQLEEVADPLQGRAEEFGQYLQDKIARIQEELCSDLQWSEDEDASGLANAIWTEFDPVSEDEVDRIMQWLSSTTCLLDPCPSWLVYASREVTCGWLWAVVNSSLREGLFPATLKEAVVRPLLKKPALDPAVLNNFRPVSNLRFLAKIVESVVAQQFPLFLEEVDYLDPYQSGFRPGYSTETALVMVIDDLSRARDRGFSSVLVLLDLSAAFDTIDHGILLRHLGGLGVGGTVLWWFSSYLSGRLQSVLTGGRGRLQGLSLVGCPRGQSSHPSCSTYI</sequence>
<evidence type="ECO:0000259" key="1">
    <source>
        <dbReference type="PROSITE" id="PS50878"/>
    </source>
</evidence>
<accession>A0A8C6VGV8</accession>
<evidence type="ECO:0008006" key="5">
    <source>
        <dbReference type="Google" id="ProtNLM"/>
    </source>
</evidence>
<dbReference type="SUPFAM" id="SSF56496">
    <property type="entry name" value="Fibrinogen C-terminal domain-like"/>
    <property type="match status" value="1"/>
</dbReference>
<dbReference type="InterPro" id="IPR002181">
    <property type="entry name" value="Fibrinogen_a/b/g_C_dom"/>
</dbReference>
<reference evidence="3" key="1">
    <citation type="submission" date="2025-08" db="UniProtKB">
        <authorList>
            <consortium name="Ensembl"/>
        </authorList>
    </citation>
    <scope>IDENTIFICATION</scope>
</reference>
<reference evidence="3" key="2">
    <citation type="submission" date="2025-09" db="UniProtKB">
        <authorList>
            <consortium name="Ensembl"/>
        </authorList>
    </citation>
    <scope>IDENTIFICATION</scope>
</reference>
<dbReference type="Gene3D" id="3.90.215.10">
    <property type="entry name" value="Gamma Fibrinogen, chain A, domain 1"/>
    <property type="match status" value="1"/>
</dbReference>
<dbReference type="InterPro" id="IPR043502">
    <property type="entry name" value="DNA/RNA_pol_sf"/>
</dbReference>
<dbReference type="SUPFAM" id="SSF56672">
    <property type="entry name" value="DNA/RNA polymerases"/>
    <property type="match status" value="1"/>
</dbReference>
<dbReference type="PROSITE" id="PS50878">
    <property type="entry name" value="RT_POL"/>
    <property type="match status" value="1"/>
</dbReference>
<dbReference type="OrthoDB" id="419189at2759"/>
<keyword evidence="4" id="KW-1185">Reference proteome</keyword>
<evidence type="ECO:0000313" key="4">
    <source>
        <dbReference type="Proteomes" id="UP000694559"/>
    </source>
</evidence>
<evidence type="ECO:0000313" key="3">
    <source>
        <dbReference type="Ensembl" id="ENSNNAP00000002260.1"/>
    </source>
</evidence>
<feature type="domain" description="Reverse transcriptase" evidence="1">
    <location>
        <begin position="285"/>
        <end position="460"/>
    </location>
</feature>
<dbReference type="OMA" id="VERWMAD"/>
<dbReference type="SMART" id="SM00186">
    <property type="entry name" value="FBG"/>
    <property type="match status" value="1"/>
</dbReference>
<feature type="domain" description="Fibrinogen C-terminal" evidence="2">
    <location>
        <begin position="1"/>
        <end position="45"/>
    </location>
</feature>
<dbReference type="InterPro" id="IPR014716">
    <property type="entry name" value="Fibrinogen_a/b/g_C_1"/>
</dbReference>
<name>A0A8C6VGV8_NAJNA</name>
<dbReference type="Pfam" id="PF00078">
    <property type="entry name" value="RVT_1"/>
    <property type="match status" value="1"/>
</dbReference>
<dbReference type="GeneTree" id="ENSGT01150000286962"/>
<protein>
    <recommendedName>
        <fullName evidence="5">Reverse transcriptase domain-containing protein</fullName>
    </recommendedName>
</protein>
<dbReference type="Ensembl" id="ENSNNAT00000002374.1">
    <property type="protein sequence ID" value="ENSNNAP00000002260.1"/>
    <property type="gene ID" value="ENSNNAG00000001577.1"/>
</dbReference>
<dbReference type="InterPro" id="IPR000477">
    <property type="entry name" value="RT_dom"/>
</dbReference>
<dbReference type="InterPro" id="IPR036056">
    <property type="entry name" value="Fibrinogen-like_C"/>
</dbReference>
<dbReference type="PANTHER" id="PTHR33332">
    <property type="entry name" value="REVERSE TRANSCRIPTASE DOMAIN-CONTAINING PROTEIN"/>
    <property type="match status" value="1"/>
</dbReference>
<dbReference type="PROSITE" id="PS51406">
    <property type="entry name" value="FIBRINOGEN_C_2"/>
    <property type="match status" value="1"/>
</dbReference>
<dbReference type="Pfam" id="PF00147">
    <property type="entry name" value="Fibrinogen_C"/>
    <property type="match status" value="1"/>
</dbReference>
<dbReference type="AlphaFoldDB" id="A0A8C6VGV8"/>